<accession>A0A5B7J4V8</accession>
<proteinExistence type="predicted"/>
<feature type="compositionally biased region" description="Acidic residues" evidence="1">
    <location>
        <begin position="40"/>
        <end position="52"/>
    </location>
</feature>
<dbReference type="Proteomes" id="UP000324222">
    <property type="component" value="Unassembled WGS sequence"/>
</dbReference>
<sequence>MDHSVREKGGAPWHDLGGSSVETETHKTELLMIVIKDDIYHDDDDDDDDNGGDDDKNKVNN</sequence>
<name>A0A5B7J4V8_PORTR</name>
<protein>
    <submittedName>
        <fullName evidence="2">Uncharacterized protein</fullName>
    </submittedName>
</protein>
<feature type="region of interest" description="Disordered" evidence="1">
    <location>
        <begin position="39"/>
        <end position="61"/>
    </location>
</feature>
<feature type="region of interest" description="Disordered" evidence="1">
    <location>
        <begin position="1"/>
        <end position="25"/>
    </location>
</feature>
<organism evidence="2 3">
    <name type="scientific">Portunus trituberculatus</name>
    <name type="common">Swimming crab</name>
    <name type="synonym">Neptunus trituberculatus</name>
    <dbReference type="NCBI Taxonomy" id="210409"/>
    <lineage>
        <taxon>Eukaryota</taxon>
        <taxon>Metazoa</taxon>
        <taxon>Ecdysozoa</taxon>
        <taxon>Arthropoda</taxon>
        <taxon>Crustacea</taxon>
        <taxon>Multicrustacea</taxon>
        <taxon>Malacostraca</taxon>
        <taxon>Eumalacostraca</taxon>
        <taxon>Eucarida</taxon>
        <taxon>Decapoda</taxon>
        <taxon>Pleocyemata</taxon>
        <taxon>Brachyura</taxon>
        <taxon>Eubrachyura</taxon>
        <taxon>Portunoidea</taxon>
        <taxon>Portunidae</taxon>
        <taxon>Portuninae</taxon>
        <taxon>Portunus</taxon>
    </lineage>
</organism>
<evidence type="ECO:0000256" key="1">
    <source>
        <dbReference type="SAM" id="MobiDB-lite"/>
    </source>
</evidence>
<dbReference type="EMBL" id="VSRR010074822">
    <property type="protein sequence ID" value="MPC87544.1"/>
    <property type="molecule type" value="Genomic_DNA"/>
</dbReference>
<dbReference type="AlphaFoldDB" id="A0A5B7J4V8"/>
<gene>
    <name evidence="2" type="ORF">E2C01_082409</name>
</gene>
<comment type="caution">
    <text evidence="2">The sequence shown here is derived from an EMBL/GenBank/DDBJ whole genome shotgun (WGS) entry which is preliminary data.</text>
</comment>
<evidence type="ECO:0000313" key="3">
    <source>
        <dbReference type="Proteomes" id="UP000324222"/>
    </source>
</evidence>
<reference evidence="2 3" key="1">
    <citation type="submission" date="2019-05" db="EMBL/GenBank/DDBJ databases">
        <title>Another draft genome of Portunus trituberculatus and its Hox gene families provides insights of decapod evolution.</title>
        <authorList>
            <person name="Jeong J.-H."/>
            <person name="Song I."/>
            <person name="Kim S."/>
            <person name="Choi T."/>
            <person name="Kim D."/>
            <person name="Ryu S."/>
            <person name="Kim W."/>
        </authorList>
    </citation>
    <scope>NUCLEOTIDE SEQUENCE [LARGE SCALE GENOMIC DNA]</scope>
    <source>
        <tissue evidence="2">Muscle</tissue>
    </source>
</reference>
<evidence type="ECO:0000313" key="2">
    <source>
        <dbReference type="EMBL" id="MPC87544.1"/>
    </source>
</evidence>
<keyword evidence="3" id="KW-1185">Reference proteome</keyword>